<accession>A0A2U9S1J0</accession>
<name>A0A2U9S1J0_9PROT</name>
<sequence>MVPTLAEIADSIQRTGVLFCTVVTRSHLKYAWVLRESLRRHHPEEPFCILVLDAPADGPLPELAAFDVPVLPLTDFQSQKIVDMTIYYSAYELCGNIKPYFLLHLFERTAARKIVYLDSDLFITGPLWTAIATLDTHDVTAAPHTLSALPEDGREPSDLTIAANGAYNTGFMGFRRTPEVLSLLEWMAGRVHRRGFNAFSQGMFCEQRFFNLGVTFLKERFRPIALETYNVGYWNLHERVITQHGGAYFANGQRVTFFHMSGFDPDIRDRLSVYDERYDLTNHPQAGSLRALADEYRRLFADVPFPSHAGYGFDVYKGLRLTPEVRRHYHRTGVLCRPVPLEEALAAARQHLDAGRPGEAVRLYASILQQAPRSIEAIHGYGIAAERLGDRALARRLFHHLLSLAPEHAEAANRLAVLERDGDIVTST</sequence>
<evidence type="ECO:0000313" key="2">
    <source>
        <dbReference type="Proteomes" id="UP000249605"/>
    </source>
</evidence>
<dbReference type="EMBL" id="CP029829">
    <property type="protein sequence ID" value="AWU92813.1"/>
    <property type="molecule type" value="Genomic_DNA"/>
</dbReference>
<dbReference type="KEGG" id="azm:DM194_00140"/>
<keyword evidence="2" id="KW-1185">Reference proteome</keyword>
<dbReference type="Gene3D" id="1.25.40.10">
    <property type="entry name" value="Tetratricopeptide repeat domain"/>
    <property type="match status" value="1"/>
</dbReference>
<dbReference type="Pfam" id="PF14559">
    <property type="entry name" value="TPR_19"/>
    <property type="match status" value="1"/>
</dbReference>
<proteinExistence type="predicted"/>
<dbReference type="InterPro" id="IPR029044">
    <property type="entry name" value="Nucleotide-diphossugar_trans"/>
</dbReference>
<organism evidence="1 2">
    <name type="scientific">Azospirillum ramasamyi</name>
    <dbReference type="NCBI Taxonomy" id="682998"/>
    <lineage>
        <taxon>Bacteria</taxon>
        <taxon>Pseudomonadati</taxon>
        <taxon>Pseudomonadota</taxon>
        <taxon>Alphaproteobacteria</taxon>
        <taxon>Rhodospirillales</taxon>
        <taxon>Azospirillaceae</taxon>
        <taxon>Azospirillum</taxon>
    </lineage>
</organism>
<evidence type="ECO:0000313" key="1">
    <source>
        <dbReference type="EMBL" id="AWU92813.1"/>
    </source>
</evidence>
<gene>
    <name evidence="1" type="ORF">DM194_00140</name>
</gene>
<dbReference type="RefSeq" id="WP_111065390.1">
    <property type="nucleotide sequence ID" value="NZ_CP029829.1"/>
</dbReference>
<dbReference type="Gene3D" id="3.90.550.10">
    <property type="entry name" value="Spore Coat Polysaccharide Biosynthesis Protein SpsA, Chain A"/>
    <property type="match status" value="1"/>
</dbReference>
<dbReference type="AlphaFoldDB" id="A0A2U9S1J0"/>
<dbReference type="InterPro" id="IPR011990">
    <property type="entry name" value="TPR-like_helical_dom_sf"/>
</dbReference>
<protein>
    <submittedName>
        <fullName evidence="1">Uncharacterized protein</fullName>
    </submittedName>
</protein>
<dbReference type="SUPFAM" id="SSF48452">
    <property type="entry name" value="TPR-like"/>
    <property type="match status" value="1"/>
</dbReference>
<dbReference type="SUPFAM" id="SSF53448">
    <property type="entry name" value="Nucleotide-diphospho-sugar transferases"/>
    <property type="match status" value="1"/>
</dbReference>
<dbReference type="OrthoDB" id="118340at2"/>
<reference evidence="1 2" key="1">
    <citation type="journal article" date="2019" name="Int. J. Syst. Evol. Microbiol.">
        <title>Azospirillum ramasamyi sp. nov., a novel diazotrophic bacterium isolated from fermented bovine products.</title>
        <authorList>
            <person name="Anandham R."/>
            <person name="Heo J."/>
            <person name="Krishnamoorthy R."/>
            <person name="SenthilKumar M."/>
            <person name="Gopal N.O."/>
            <person name="Kim S.J."/>
            <person name="Kwon S.W."/>
        </authorList>
    </citation>
    <scope>NUCLEOTIDE SEQUENCE [LARGE SCALE GENOMIC DNA]</scope>
    <source>
        <strain evidence="1 2">M2T2B2</strain>
    </source>
</reference>
<dbReference type="Proteomes" id="UP000249605">
    <property type="component" value="Chromosome"/>
</dbReference>